<name>A0A239LQQ5_9BACT</name>
<organism evidence="2 3">
    <name type="scientific">Granulicella rosea</name>
    <dbReference type="NCBI Taxonomy" id="474952"/>
    <lineage>
        <taxon>Bacteria</taxon>
        <taxon>Pseudomonadati</taxon>
        <taxon>Acidobacteriota</taxon>
        <taxon>Terriglobia</taxon>
        <taxon>Terriglobales</taxon>
        <taxon>Acidobacteriaceae</taxon>
        <taxon>Granulicella</taxon>
    </lineage>
</organism>
<protein>
    <submittedName>
        <fullName evidence="2">Uncharacterized protein</fullName>
    </submittedName>
</protein>
<feature type="transmembrane region" description="Helical" evidence="1">
    <location>
        <begin position="73"/>
        <end position="96"/>
    </location>
</feature>
<evidence type="ECO:0000313" key="2">
    <source>
        <dbReference type="EMBL" id="SNT32232.1"/>
    </source>
</evidence>
<keyword evidence="1" id="KW-0472">Membrane</keyword>
<feature type="transmembrane region" description="Helical" evidence="1">
    <location>
        <begin position="21"/>
        <end position="41"/>
    </location>
</feature>
<dbReference type="EMBL" id="FZOU01000007">
    <property type="protein sequence ID" value="SNT32232.1"/>
    <property type="molecule type" value="Genomic_DNA"/>
</dbReference>
<sequence length="98" mass="10530">MDLRTLLIASQAAAFHMDRTSLGCLAGLVLFIVGGVLHQYVAVRAKGWTGYFALQGDVRRAYRKLVADGQAPAWPLMATYSFAAIGIAIMFGSILLSP</sequence>
<gene>
    <name evidence="2" type="ORF">SAMN05421770_107177</name>
</gene>
<evidence type="ECO:0000256" key="1">
    <source>
        <dbReference type="SAM" id="Phobius"/>
    </source>
</evidence>
<dbReference type="AlphaFoldDB" id="A0A239LQQ5"/>
<dbReference type="RefSeq" id="WP_089409788.1">
    <property type="nucleotide sequence ID" value="NZ_FZOU01000007.1"/>
</dbReference>
<proteinExistence type="predicted"/>
<accession>A0A239LQQ5</accession>
<keyword evidence="1" id="KW-0812">Transmembrane</keyword>
<keyword evidence="3" id="KW-1185">Reference proteome</keyword>
<reference evidence="2 3" key="1">
    <citation type="submission" date="2017-06" db="EMBL/GenBank/DDBJ databases">
        <authorList>
            <person name="Kim H.J."/>
            <person name="Triplett B.A."/>
        </authorList>
    </citation>
    <scope>NUCLEOTIDE SEQUENCE [LARGE SCALE GENOMIC DNA]</scope>
    <source>
        <strain evidence="2 3">DSM 18704</strain>
    </source>
</reference>
<evidence type="ECO:0000313" key="3">
    <source>
        <dbReference type="Proteomes" id="UP000198356"/>
    </source>
</evidence>
<keyword evidence="1" id="KW-1133">Transmembrane helix</keyword>
<dbReference type="Proteomes" id="UP000198356">
    <property type="component" value="Unassembled WGS sequence"/>
</dbReference>